<name>A0A480AAB3_9CYAN</name>
<organism evidence="2 3">
    <name type="scientific">Sphaerospermopsis reniformis</name>
    <dbReference type="NCBI Taxonomy" id="531300"/>
    <lineage>
        <taxon>Bacteria</taxon>
        <taxon>Bacillati</taxon>
        <taxon>Cyanobacteriota</taxon>
        <taxon>Cyanophyceae</taxon>
        <taxon>Nostocales</taxon>
        <taxon>Aphanizomenonaceae</taxon>
        <taxon>Sphaerospermopsis</taxon>
    </lineage>
</organism>
<evidence type="ECO:0000313" key="2">
    <source>
        <dbReference type="EMBL" id="GCL39104.1"/>
    </source>
</evidence>
<dbReference type="Proteomes" id="UP000300142">
    <property type="component" value="Unassembled WGS sequence"/>
</dbReference>
<sequence length="78" mass="8792">MNTKQKHSKKQKLSDVYGSCCWWCRKSMSIDKLTIEHLLPKSRGGSNSLENLRLACLTCNRSRGNSLFPPGVKLPVSQ</sequence>
<dbReference type="Pfam" id="PF14279">
    <property type="entry name" value="HNH_5"/>
    <property type="match status" value="1"/>
</dbReference>
<dbReference type="AlphaFoldDB" id="A0A480AAB3"/>
<evidence type="ECO:0000259" key="1">
    <source>
        <dbReference type="SMART" id="SM00507"/>
    </source>
</evidence>
<keyword evidence="3" id="KW-1185">Reference proteome</keyword>
<dbReference type="PANTHER" id="PTHR33877:SF2">
    <property type="entry name" value="OS07G0170200 PROTEIN"/>
    <property type="match status" value="1"/>
</dbReference>
<dbReference type="SMART" id="SM00507">
    <property type="entry name" value="HNHc"/>
    <property type="match status" value="1"/>
</dbReference>
<keyword evidence="2" id="KW-0255">Endonuclease</keyword>
<dbReference type="CDD" id="cd00085">
    <property type="entry name" value="HNHc"/>
    <property type="match status" value="1"/>
</dbReference>
<evidence type="ECO:0000313" key="3">
    <source>
        <dbReference type="Proteomes" id="UP000300142"/>
    </source>
</evidence>
<keyword evidence="2" id="KW-0378">Hydrolase</keyword>
<gene>
    <name evidence="2" type="ORF">SR1949_42260</name>
</gene>
<dbReference type="InterPro" id="IPR029471">
    <property type="entry name" value="HNH_5"/>
</dbReference>
<proteinExistence type="predicted"/>
<dbReference type="InterPro" id="IPR003615">
    <property type="entry name" value="HNH_nuc"/>
</dbReference>
<accession>A0A480AAB3</accession>
<reference evidence="3" key="1">
    <citation type="submission" date="2019-02" db="EMBL/GenBank/DDBJ databases">
        <title>Draft genome sequence of Sphaerospermopsis reniformis NIES-1949.</title>
        <authorList>
            <person name="Yamaguchi H."/>
            <person name="Suzuki S."/>
            <person name="Kawachi M."/>
        </authorList>
    </citation>
    <scope>NUCLEOTIDE SEQUENCE [LARGE SCALE GENOMIC DNA]</scope>
    <source>
        <strain evidence="3">NIES-1949</strain>
    </source>
</reference>
<keyword evidence="2" id="KW-0540">Nuclease</keyword>
<dbReference type="GO" id="GO:0004519">
    <property type="term" value="F:endonuclease activity"/>
    <property type="evidence" value="ECO:0007669"/>
    <property type="project" value="UniProtKB-KW"/>
</dbReference>
<dbReference type="PANTHER" id="PTHR33877">
    <property type="entry name" value="SLL1193 PROTEIN"/>
    <property type="match status" value="1"/>
</dbReference>
<dbReference type="Gene3D" id="1.10.30.50">
    <property type="match status" value="1"/>
</dbReference>
<dbReference type="InterPro" id="IPR052892">
    <property type="entry name" value="NA-targeting_endonuclease"/>
</dbReference>
<dbReference type="RefSeq" id="WP_137668799.1">
    <property type="nucleotide sequence ID" value="NZ_BJCE01000209.1"/>
</dbReference>
<comment type="caution">
    <text evidence="2">The sequence shown here is derived from an EMBL/GenBank/DDBJ whole genome shotgun (WGS) entry which is preliminary data.</text>
</comment>
<protein>
    <submittedName>
        <fullName evidence="2">HNH endonuclease family protein</fullName>
    </submittedName>
</protein>
<feature type="domain" description="HNH nuclease" evidence="1">
    <location>
        <begin position="8"/>
        <end position="61"/>
    </location>
</feature>
<dbReference type="EMBL" id="BJCE01000209">
    <property type="protein sequence ID" value="GCL39104.1"/>
    <property type="molecule type" value="Genomic_DNA"/>
</dbReference>